<comment type="subcellular location">
    <subcellularLocation>
        <location evidence="3">Cytoplasm</location>
        <location evidence="3">Cytosol</location>
    </subcellularLocation>
    <subcellularLocation>
        <location evidence="4">Membrane</location>
        <topology evidence="4">Lipid-anchor</topology>
    </subcellularLocation>
</comment>
<dbReference type="PROSITE" id="PS51746">
    <property type="entry name" value="PPM_2"/>
    <property type="match status" value="1"/>
</dbReference>
<keyword evidence="8" id="KW-0519">Myristate</keyword>
<keyword evidence="12 16" id="KW-0904">Protein phosphatase</keyword>
<evidence type="ECO:0000256" key="2">
    <source>
        <dbReference type="ARBA" id="ARBA00001946"/>
    </source>
</evidence>
<dbReference type="GO" id="GO:0016020">
    <property type="term" value="C:membrane"/>
    <property type="evidence" value="ECO:0007669"/>
    <property type="project" value="UniProtKB-SubCell"/>
</dbReference>
<evidence type="ECO:0000256" key="10">
    <source>
        <dbReference type="ARBA" id="ARBA00022801"/>
    </source>
</evidence>
<proteinExistence type="inferred from homology"/>
<dbReference type="InterPro" id="IPR015655">
    <property type="entry name" value="PP2C"/>
</dbReference>
<dbReference type="EC" id="3.1.3.16" evidence="18"/>
<dbReference type="CDD" id="cd00143">
    <property type="entry name" value="PP2Cc"/>
    <property type="match status" value="1"/>
</dbReference>
<keyword evidence="13" id="KW-0472">Membrane</keyword>
<dbReference type="Gene3D" id="1.10.10.430">
    <property type="entry name" value="Phosphatase 2C, C-terminal domain suprefamily"/>
    <property type="match status" value="1"/>
</dbReference>
<evidence type="ECO:0000256" key="14">
    <source>
        <dbReference type="ARBA" id="ARBA00023211"/>
    </source>
</evidence>
<comment type="similarity">
    <text evidence="5 16">Belongs to the PP2C family.</text>
</comment>
<evidence type="ECO:0000256" key="6">
    <source>
        <dbReference type="ARBA" id="ARBA00022490"/>
    </source>
</evidence>
<evidence type="ECO:0000256" key="11">
    <source>
        <dbReference type="ARBA" id="ARBA00022842"/>
    </source>
</evidence>
<dbReference type="EMBL" id="CAHIKZ030001369">
    <property type="protein sequence ID" value="CAE1261494.1"/>
    <property type="molecule type" value="Genomic_DNA"/>
</dbReference>
<evidence type="ECO:0000313" key="19">
    <source>
        <dbReference type="Proteomes" id="UP000597762"/>
    </source>
</evidence>
<dbReference type="InterPro" id="IPR001932">
    <property type="entry name" value="PPM-type_phosphatase-like_dom"/>
</dbReference>
<dbReference type="InterPro" id="IPR012911">
    <property type="entry name" value="PP2C_C"/>
</dbReference>
<evidence type="ECO:0000256" key="5">
    <source>
        <dbReference type="ARBA" id="ARBA00006702"/>
    </source>
</evidence>
<keyword evidence="6" id="KW-0963">Cytoplasm</keyword>
<keyword evidence="10 16" id="KW-0378">Hydrolase</keyword>
<dbReference type="OrthoDB" id="10264738at2759"/>
<dbReference type="Proteomes" id="UP000597762">
    <property type="component" value="Unassembled WGS sequence"/>
</dbReference>
<evidence type="ECO:0000256" key="3">
    <source>
        <dbReference type="ARBA" id="ARBA00004514"/>
    </source>
</evidence>
<evidence type="ECO:0000256" key="8">
    <source>
        <dbReference type="ARBA" id="ARBA00022707"/>
    </source>
</evidence>
<dbReference type="InterPro" id="IPR000222">
    <property type="entry name" value="PP2C_BS"/>
</dbReference>
<dbReference type="SMART" id="SM00332">
    <property type="entry name" value="PP2Cc"/>
    <property type="match status" value="1"/>
</dbReference>
<keyword evidence="19" id="KW-1185">Reference proteome</keyword>
<gene>
    <name evidence="18" type="ORF">SPHA_32800</name>
</gene>
<dbReference type="SUPFAM" id="SSF81606">
    <property type="entry name" value="PP2C-like"/>
    <property type="match status" value="1"/>
</dbReference>
<dbReference type="InterPro" id="IPR036580">
    <property type="entry name" value="PP2C_C_sf"/>
</dbReference>
<keyword evidence="7" id="KW-0597">Phosphoprotein</keyword>
<evidence type="ECO:0000256" key="13">
    <source>
        <dbReference type="ARBA" id="ARBA00023136"/>
    </source>
</evidence>
<evidence type="ECO:0000256" key="16">
    <source>
        <dbReference type="RuleBase" id="RU003465"/>
    </source>
</evidence>
<dbReference type="AlphaFoldDB" id="A0A812CB07"/>
<evidence type="ECO:0000259" key="17">
    <source>
        <dbReference type="PROSITE" id="PS51746"/>
    </source>
</evidence>
<keyword evidence="14" id="KW-0464">Manganese</keyword>
<evidence type="ECO:0000256" key="15">
    <source>
        <dbReference type="ARBA" id="ARBA00023288"/>
    </source>
</evidence>
<dbReference type="InterPro" id="IPR036457">
    <property type="entry name" value="PPM-type-like_dom_sf"/>
</dbReference>
<evidence type="ECO:0000256" key="4">
    <source>
        <dbReference type="ARBA" id="ARBA00004635"/>
    </source>
</evidence>
<dbReference type="SUPFAM" id="SSF81601">
    <property type="entry name" value="Protein serine/threonine phosphatase 2C, C-terminal domain"/>
    <property type="match status" value="1"/>
</dbReference>
<dbReference type="Gene3D" id="3.60.40.10">
    <property type="entry name" value="PPM-type phosphatase domain"/>
    <property type="match status" value="1"/>
</dbReference>
<keyword evidence="15" id="KW-0449">Lipoprotein</keyword>
<comment type="cofactor">
    <cofactor evidence="2">
        <name>Mg(2+)</name>
        <dbReference type="ChEBI" id="CHEBI:18420"/>
    </cofactor>
</comment>
<dbReference type="PANTHER" id="PTHR47992">
    <property type="entry name" value="PROTEIN PHOSPHATASE"/>
    <property type="match status" value="1"/>
</dbReference>
<dbReference type="GO" id="GO:0030145">
    <property type="term" value="F:manganese ion binding"/>
    <property type="evidence" value="ECO:0007669"/>
    <property type="project" value="InterPro"/>
</dbReference>
<dbReference type="GO" id="GO:0000287">
    <property type="term" value="F:magnesium ion binding"/>
    <property type="evidence" value="ECO:0007669"/>
    <property type="project" value="InterPro"/>
</dbReference>
<organism evidence="18 19">
    <name type="scientific">Acanthosepion pharaonis</name>
    <name type="common">Pharaoh cuttlefish</name>
    <name type="synonym">Sepia pharaonis</name>
    <dbReference type="NCBI Taxonomy" id="158019"/>
    <lineage>
        <taxon>Eukaryota</taxon>
        <taxon>Metazoa</taxon>
        <taxon>Spiralia</taxon>
        <taxon>Lophotrochozoa</taxon>
        <taxon>Mollusca</taxon>
        <taxon>Cephalopoda</taxon>
        <taxon>Coleoidea</taxon>
        <taxon>Decapodiformes</taxon>
        <taxon>Sepiida</taxon>
        <taxon>Sepiina</taxon>
        <taxon>Sepiidae</taxon>
        <taxon>Acanthosepion</taxon>
    </lineage>
</organism>
<dbReference type="Pfam" id="PF07830">
    <property type="entry name" value="PP2C_C"/>
    <property type="match status" value="1"/>
</dbReference>
<keyword evidence="9" id="KW-0479">Metal-binding</keyword>
<reference evidence="18" key="1">
    <citation type="submission" date="2021-01" db="EMBL/GenBank/DDBJ databases">
        <authorList>
            <person name="Li R."/>
            <person name="Bekaert M."/>
        </authorList>
    </citation>
    <scope>NUCLEOTIDE SEQUENCE</scope>
    <source>
        <strain evidence="18">Farmed</strain>
    </source>
</reference>
<dbReference type="GO" id="GO:0005829">
    <property type="term" value="C:cytosol"/>
    <property type="evidence" value="ECO:0007669"/>
    <property type="project" value="UniProtKB-SubCell"/>
</dbReference>
<protein>
    <submittedName>
        <fullName evidence="18">PPM1B</fullName>
        <ecNumber evidence="18">3.1.3.16</ecNumber>
    </submittedName>
</protein>
<dbReference type="Pfam" id="PF00481">
    <property type="entry name" value="PP2C"/>
    <property type="match status" value="1"/>
</dbReference>
<comment type="cofactor">
    <cofactor evidence="1">
        <name>Mn(2+)</name>
        <dbReference type="ChEBI" id="CHEBI:29035"/>
    </cofactor>
</comment>
<accession>A0A812CB07</accession>
<comment type="caution">
    <text evidence="18">The sequence shown here is derived from an EMBL/GenBank/DDBJ whole genome shotgun (WGS) entry which is preliminary data.</text>
</comment>
<dbReference type="FunFam" id="3.60.40.10:FF:000001">
    <property type="entry name" value="protein phosphatase 1B isoform X1"/>
    <property type="match status" value="1"/>
</dbReference>
<dbReference type="PROSITE" id="PS01032">
    <property type="entry name" value="PPM_1"/>
    <property type="match status" value="1"/>
</dbReference>
<keyword evidence="11" id="KW-0460">Magnesium</keyword>
<name>A0A812CB07_ACAPH</name>
<sequence>MHIDSLSLSLSPSLRKTNLLLSYLFSPPPLSLSHRCEIHSLVMGAFLDKPKTEKHNEGGMGNGLHFGLSSMQGWRVEMEDAHTAVIGLPHGLTDWSFFAVYDGHAGAKVSACCAAQLMEHIIANEDFRGKLDVSQGTEIFPSIEDVQKGIKTGFLQFDDRMRTLPEMVSGEDKSGSTAVCTIVSPTHIFFANCGDSRAVLCRDAMCPFSTTDHKPVNPREKERIQNAGGSVMIQRVNGSLAVSRALGDFEYKNVEGKGPCEQLVSPEPEIFIQERNEKDEFLVLACDGIWDVMSNEELCDFVRSRMLITDSLEEICNQVVDTCLYKGSRDNMSIVLIAFPGAPKVSEEAIRKEKELDTRLENKIKEILDNSHPDDVNLSLVMHELMNDEIEGLPPGGGLSSKRSTVESILERLRPGKTDAGFSSD</sequence>
<evidence type="ECO:0000256" key="7">
    <source>
        <dbReference type="ARBA" id="ARBA00022553"/>
    </source>
</evidence>
<feature type="domain" description="PPM-type phosphatase" evidence="17">
    <location>
        <begin position="65"/>
        <end position="339"/>
    </location>
</feature>
<evidence type="ECO:0000256" key="9">
    <source>
        <dbReference type="ARBA" id="ARBA00022723"/>
    </source>
</evidence>
<evidence type="ECO:0000256" key="1">
    <source>
        <dbReference type="ARBA" id="ARBA00001936"/>
    </source>
</evidence>
<dbReference type="GO" id="GO:0004722">
    <property type="term" value="F:protein serine/threonine phosphatase activity"/>
    <property type="evidence" value="ECO:0007669"/>
    <property type="project" value="UniProtKB-EC"/>
</dbReference>
<evidence type="ECO:0000313" key="18">
    <source>
        <dbReference type="EMBL" id="CAE1261494.1"/>
    </source>
</evidence>
<evidence type="ECO:0000256" key="12">
    <source>
        <dbReference type="ARBA" id="ARBA00022912"/>
    </source>
</evidence>